<feature type="chain" id="PRO_5016569805" description="DUF5333 domain-containing protein" evidence="1">
    <location>
        <begin position="22"/>
        <end position="134"/>
    </location>
</feature>
<evidence type="ECO:0000256" key="1">
    <source>
        <dbReference type="SAM" id="SignalP"/>
    </source>
</evidence>
<evidence type="ECO:0008006" key="4">
    <source>
        <dbReference type="Google" id="ProtNLM"/>
    </source>
</evidence>
<feature type="signal peptide" evidence="1">
    <location>
        <begin position="1"/>
        <end position="21"/>
    </location>
</feature>
<dbReference type="Proteomes" id="UP000252706">
    <property type="component" value="Unassembled WGS sequence"/>
</dbReference>
<protein>
    <recommendedName>
        <fullName evidence="4">DUF5333 domain-containing protein</fullName>
    </recommendedName>
</protein>
<dbReference type="OrthoDB" id="7658992at2"/>
<dbReference type="InterPro" id="IPR020349">
    <property type="entry name" value="Uncharacterised_14.7kDa"/>
</dbReference>
<evidence type="ECO:0000313" key="2">
    <source>
        <dbReference type="EMBL" id="RBW51685.1"/>
    </source>
</evidence>
<proteinExistence type="predicted"/>
<comment type="caution">
    <text evidence="2">The sequence shown here is derived from an EMBL/GenBank/DDBJ whole genome shotgun (WGS) entry which is preliminary data.</text>
</comment>
<gene>
    <name evidence="2" type="ORF">DS909_18450</name>
</gene>
<name>A0A366WNT3_9RHOB</name>
<dbReference type="EMBL" id="QOCE01000045">
    <property type="protein sequence ID" value="RBW51685.1"/>
    <property type="molecule type" value="Genomic_DNA"/>
</dbReference>
<keyword evidence="1" id="KW-0732">Signal</keyword>
<organism evidence="2 3">
    <name type="scientific">Phaeobacter gallaeciensis</name>
    <dbReference type="NCBI Taxonomy" id="60890"/>
    <lineage>
        <taxon>Bacteria</taxon>
        <taxon>Pseudomonadati</taxon>
        <taxon>Pseudomonadota</taxon>
        <taxon>Alphaproteobacteria</taxon>
        <taxon>Rhodobacterales</taxon>
        <taxon>Roseobacteraceae</taxon>
        <taxon>Phaeobacter</taxon>
    </lineage>
</organism>
<dbReference type="Pfam" id="PF17267">
    <property type="entry name" value="DUF5333"/>
    <property type="match status" value="1"/>
</dbReference>
<reference evidence="2 3" key="1">
    <citation type="submission" date="2018-07" db="EMBL/GenBank/DDBJ databases">
        <title>Modular assembly of carbohydrate-degrading microbial communities in the ocean.</title>
        <authorList>
            <person name="Enke T.N."/>
            <person name="Datta M.S."/>
            <person name="Schwartzman J.A."/>
            <person name="Cermak N."/>
            <person name="Schmitz D.A."/>
            <person name="Barrere J."/>
            <person name="Cordero O.X."/>
        </authorList>
    </citation>
    <scope>NUCLEOTIDE SEQUENCE [LARGE SCALE GENOMIC DNA]</scope>
    <source>
        <strain evidence="2 3">C3M10</strain>
    </source>
</reference>
<sequence>MSVLKYSVLAFLIALPTSSWAKPHLREVSEIDDSLYWIALASEISKKCDSLGARRLKGLNELWRLKGLANDMGYSDTEIRAYVESDVEKARMRKKGESYLVALGANYDKPETFCAVGRAEIKKNSAIGVYLKAN</sequence>
<evidence type="ECO:0000313" key="3">
    <source>
        <dbReference type="Proteomes" id="UP000252706"/>
    </source>
</evidence>
<accession>A0A366WNT3</accession>
<dbReference type="AlphaFoldDB" id="A0A366WNT3"/>
<dbReference type="RefSeq" id="WP_113824927.1">
    <property type="nucleotide sequence ID" value="NZ_QOCE01000045.1"/>
</dbReference>